<evidence type="ECO:0000313" key="3">
    <source>
        <dbReference type="Proteomes" id="UP000050342"/>
    </source>
</evidence>
<sequence length="161" mass="18009">MSVQSSLWLFQSVYAVGLAAWLTIAVIDNVRGFRELVHAVGITMSMTPLQRSPVIRSVLSERAVTSVHWHRLAVFLLLALKLLACVTCWVGCYQLLVGGDLAHARPWLNIALSAFSALLFAMHLAGLWFAYWIREDDLQRGHLALLIWTLGAFFLFNGAWA</sequence>
<dbReference type="InterPro" id="IPR018681">
    <property type="entry name" value="DUF2165_transmembrane"/>
</dbReference>
<dbReference type="RefSeq" id="WP_055102842.1">
    <property type="nucleotide sequence ID" value="NZ_LLWH01000162.1"/>
</dbReference>
<protein>
    <recommendedName>
        <fullName evidence="4">DUF2165 domain-containing protein</fullName>
    </recommendedName>
</protein>
<evidence type="ECO:0000313" key="2">
    <source>
        <dbReference type="EMBL" id="KQB53709.1"/>
    </source>
</evidence>
<accession>A0A0Q1CGF1</accession>
<organism evidence="2 3">
    <name type="scientific">Pseudomonas endophytica</name>
    <dbReference type="NCBI Taxonomy" id="1563157"/>
    <lineage>
        <taxon>Bacteria</taxon>
        <taxon>Pseudomonadati</taxon>
        <taxon>Pseudomonadota</taxon>
        <taxon>Gammaproteobacteria</taxon>
        <taxon>Pseudomonadales</taxon>
        <taxon>Pseudomonadaceae</taxon>
        <taxon>Pseudomonas</taxon>
    </lineage>
</organism>
<reference evidence="2 3" key="1">
    <citation type="submission" date="2015-10" db="EMBL/GenBank/DDBJ databases">
        <title>Pseudomonas helleri sp. nov. and Pseudomonas weihenstephanensis sp. nov., isolated from raw cows milk.</title>
        <authorList>
            <person name="Von Neubeck M."/>
            <person name="Huptas C."/>
            <person name="Wenning M."/>
            <person name="Scherer S."/>
        </authorList>
    </citation>
    <scope>NUCLEOTIDE SEQUENCE [LARGE SCALE GENOMIC DNA]</scope>
    <source>
        <strain evidence="2 3">BSTT44</strain>
    </source>
</reference>
<dbReference type="Pfam" id="PF09933">
    <property type="entry name" value="DUF2165"/>
    <property type="match status" value="1"/>
</dbReference>
<feature type="transmembrane region" description="Helical" evidence="1">
    <location>
        <begin position="108"/>
        <end position="131"/>
    </location>
</feature>
<dbReference type="EMBL" id="LLWH01000162">
    <property type="protein sequence ID" value="KQB53709.1"/>
    <property type="molecule type" value="Genomic_DNA"/>
</dbReference>
<keyword evidence="1" id="KW-1133">Transmembrane helix</keyword>
<feature type="transmembrane region" description="Helical" evidence="1">
    <location>
        <begin position="6"/>
        <end position="27"/>
    </location>
</feature>
<comment type="caution">
    <text evidence="2">The sequence shown here is derived from an EMBL/GenBank/DDBJ whole genome shotgun (WGS) entry which is preliminary data.</text>
</comment>
<keyword evidence="3" id="KW-1185">Reference proteome</keyword>
<keyword evidence="1" id="KW-0472">Membrane</keyword>
<evidence type="ECO:0000256" key="1">
    <source>
        <dbReference type="SAM" id="Phobius"/>
    </source>
</evidence>
<proteinExistence type="predicted"/>
<feature type="transmembrane region" description="Helical" evidence="1">
    <location>
        <begin position="143"/>
        <end position="160"/>
    </location>
</feature>
<name>A0A0Q1CGF1_9PSED</name>
<feature type="transmembrane region" description="Helical" evidence="1">
    <location>
        <begin position="72"/>
        <end position="96"/>
    </location>
</feature>
<dbReference type="OrthoDB" id="4230235at2"/>
<dbReference type="AlphaFoldDB" id="A0A0Q1CGF1"/>
<dbReference type="STRING" id="1563157.AQS70_09700"/>
<keyword evidence="1" id="KW-0812">Transmembrane</keyword>
<dbReference type="Proteomes" id="UP000050342">
    <property type="component" value="Unassembled WGS sequence"/>
</dbReference>
<gene>
    <name evidence="2" type="ORF">AQS70_09700</name>
</gene>
<evidence type="ECO:0008006" key="4">
    <source>
        <dbReference type="Google" id="ProtNLM"/>
    </source>
</evidence>